<dbReference type="GO" id="GO:0009695">
    <property type="term" value="P:jasmonic acid biosynthetic process"/>
    <property type="evidence" value="ECO:0000318"/>
    <property type="project" value="GO_Central"/>
</dbReference>
<dbReference type="PANTHER" id="PTHR24286">
    <property type="entry name" value="CYTOCHROME P450 26"/>
    <property type="match status" value="1"/>
</dbReference>
<keyword evidence="3" id="KW-0456">Lyase</keyword>
<dbReference type="EMBL" id="CM007898">
    <property type="protein sequence ID" value="OTG16158.1"/>
    <property type="molecule type" value="Genomic_DNA"/>
</dbReference>
<dbReference type="Proteomes" id="UP000215914">
    <property type="component" value="Chromosome 9"/>
</dbReference>
<dbReference type="InParanoid" id="A0A251TYF3"/>
<dbReference type="SUPFAM" id="SSF48264">
    <property type="entry name" value="Cytochrome P450"/>
    <property type="match status" value="1"/>
</dbReference>
<dbReference type="Gramene" id="mRNA:HanXRQr2_Chr09g0406001">
    <property type="protein sequence ID" value="CDS:HanXRQr2_Chr09g0406001.1"/>
    <property type="gene ID" value="HanXRQr2_Chr09g0406001"/>
</dbReference>
<evidence type="ECO:0000313" key="5">
    <source>
        <dbReference type="Proteomes" id="UP000215914"/>
    </source>
</evidence>
<dbReference type="GO" id="GO:0009978">
    <property type="term" value="F:allene oxide synthase activity"/>
    <property type="evidence" value="ECO:0007669"/>
    <property type="project" value="UniProtKB-EC"/>
</dbReference>
<accession>A0A251TYF3</accession>
<dbReference type="EC" id="4.2.1.92" evidence="3"/>
<dbReference type="CDD" id="cd11071">
    <property type="entry name" value="CYP74"/>
    <property type="match status" value="1"/>
</dbReference>
<keyword evidence="2" id="KW-0408">Iron</keyword>
<dbReference type="AlphaFoldDB" id="A0A251TYF3"/>
<dbReference type="Gene3D" id="1.10.630.10">
    <property type="entry name" value="Cytochrome P450"/>
    <property type="match status" value="1"/>
</dbReference>
<keyword evidence="1" id="KW-0479">Metal-binding</keyword>
<evidence type="ECO:0000256" key="1">
    <source>
        <dbReference type="ARBA" id="ARBA00022723"/>
    </source>
</evidence>
<dbReference type="EMBL" id="MNCJ02000324">
    <property type="protein sequence ID" value="KAF5792439.1"/>
    <property type="molecule type" value="Genomic_DNA"/>
</dbReference>
<dbReference type="InterPro" id="IPR036396">
    <property type="entry name" value="Cyt_P450_sf"/>
</dbReference>
<dbReference type="PANTHER" id="PTHR24286:SF330">
    <property type="entry name" value="CYTOCHROME P450 SUPERFAMILY"/>
    <property type="match status" value="1"/>
</dbReference>
<gene>
    <name evidence="4" type="ORF">HannXRQ_Chr09g0268351</name>
    <name evidence="3" type="ORF">HanXRQr2_Chr09g0406001</name>
</gene>
<dbReference type="GO" id="GO:0004497">
    <property type="term" value="F:monooxygenase activity"/>
    <property type="evidence" value="ECO:0000318"/>
    <property type="project" value="GO_Central"/>
</dbReference>
<keyword evidence="5" id="KW-1185">Reference proteome</keyword>
<reference evidence="4" key="2">
    <citation type="submission" date="2017-02" db="EMBL/GenBank/DDBJ databases">
        <title>Sunflower complete genome.</title>
        <authorList>
            <person name="Langlade N."/>
            <person name="Munos S."/>
        </authorList>
    </citation>
    <scope>NUCLEOTIDE SEQUENCE [LARGE SCALE GENOMIC DNA]</scope>
    <source>
        <tissue evidence="4">Leaves</tissue>
    </source>
</reference>
<sequence>MDPSSETSIREIPGSYGIPFIQPIKDRLEYFYGTGGPDEFFRSRVQKYQSTVFHTNMPPGPFISSNPKVIVILDAKSFPVLFDVSKVEKKNLFTGTYMPSTKLTGGYRVLPYLDPSEPRHAQLKNLLFFMLKSSSTRVIPQFQTTYTELFLVLESELAKNGKAAFNEVGEQAAFRFFGRAYFNSNPEETKLGTSGPTLITSWVLFNLSPLGTAGLPWFLEDILLHTFRLPSFLIKSNYNKLYNYFESVATPVIKQAETLGVPKDEALHNILFAVCFNTFGEYVIKYCTWFL</sequence>
<dbReference type="STRING" id="4232.A0A251TYF3"/>
<reference evidence="3" key="3">
    <citation type="submission" date="2020-06" db="EMBL/GenBank/DDBJ databases">
        <title>Helianthus annuus Genome sequencing and assembly Release 2.</title>
        <authorList>
            <person name="Gouzy J."/>
            <person name="Langlade N."/>
            <person name="Munos S."/>
        </authorList>
    </citation>
    <scope>NUCLEOTIDE SEQUENCE</scope>
    <source>
        <tissue evidence="3">Leaves</tissue>
    </source>
</reference>
<dbReference type="GO" id="GO:0016705">
    <property type="term" value="F:oxidoreductase activity, acting on paired donors, with incorporation or reduction of molecular oxygen"/>
    <property type="evidence" value="ECO:0007669"/>
    <property type="project" value="InterPro"/>
</dbReference>
<protein>
    <submittedName>
        <fullName evidence="3">Cytochrome P450 superfamily</fullName>
        <ecNumber evidence="3">4.2.1.92</ecNumber>
    </submittedName>
    <submittedName>
        <fullName evidence="4">Putative cytochrome P450</fullName>
    </submittedName>
</protein>
<dbReference type="OrthoDB" id="2789670at2759"/>
<dbReference type="GO" id="GO:0020037">
    <property type="term" value="F:heme binding"/>
    <property type="evidence" value="ECO:0007669"/>
    <property type="project" value="InterPro"/>
</dbReference>
<evidence type="ECO:0000256" key="2">
    <source>
        <dbReference type="ARBA" id="ARBA00023004"/>
    </source>
</evidence>
<dbReference type="GO" id="GO:0005506">
    <property type="term" value="F:iron ion binding"/>
    <property type="evidence" value="ECO:0007669"/>
    <property type="project" value="InterPro"/>
</dbReference>
<name>A0A251TYF3_HELAN</name>
<organism evidence="4 5">
    <name type="scientific">Helianthus annuus</name>
    <name type="common">Common sunflower</name>
    <dbReference type="NCBI Taxonomy" id="4232"/>
    <lineage>
        <taxon>Eukaryota</taxon>
        <taxon>Viridiplantae</taxon>
        <taxon>Streptophyta</taxon>
        <taxon>Embryophyta</taxon>
        <taxon>Tracheophyta</taxon>
        <taxon>Spermatophyta</taxon>
        <taxon>Magnoliopsida</taxon>
        <taxon>eudicotyledons</taxon>
        <taxon>Gunneridae</taxon>
        <taxon>Pentapetalae</taxon>
        <taxon>asterids</taxon>
        <taxon>campanulids</taxon>
        <taxon>Asterales</taxon>
        <taxon>Asteraceae</taxon>
        <taxon>Asteroideae</taxon>
        <taxon>Heliantheae alliance</taxon>
        <taxon>Heliantheae</taxon>
        <taxon>Helianthus</taxon>
    </lineage>
</organism>
<evidence type="ECO:0000313" key="4">
    <source>
        <dbReference type="EMBL" id="OTG16158.1"/>
    </source>
</evidence>
<reference evidence="3 5" key="1">
    <citation type="journal article" date="2017" name="Nature">
        <title>The sunflower genome provides insights into oil metabolism, flowering and Asterid evolution.</title>
        <authorList>
            <person name="Badouin H."/>
            <person name="Gouzy J."/>
            <person name="Grassa C.J."/>
            <person name="Murat F."/>
            <person name="Staton S.E."/>
            <person name="Cottret L."/>
            <person name="Lelandais-Briere C."/>
            <person name="Owens G.L."/>
            <person name="Carrere S."/>
            <person name="Mayjonade B."/>
            <person name="Legrand L."/>
            <person name="Gill N."/>
            <person name="Kane N.C."/>
            <person name="Bowers J.E."/>
            <person name="Hubner S."/>
            <person name="Bellec A."/>
            <person name="Berard A."/>
            <person name="Berges H."/>
            <person name="Blanchet N."/>
            <person name="Boniface M.C."/>
            <person name="Brunel D."/>
            <person name="Catrice O."/>
            <person name="Chaidir N."/>
            <person name="Claudel C."/>
            <person name="Donnadieu C."/>
            <person name="Faraut T."/>
            <person name="Fievet G."/>
            <person name="Helmstetter N."/>
            <person name="King M."/>
            <person name="Knapp S.J."/>
            <person name="Lai Z."/>
            <person name="Le Paslier M.C."/>
            <person name="Lippi Y."/>
            <person name="Lorenzon L."/>
            <person name="Mandel J.R."/>
            <person name="Marage G."/>
            <person name="Marchand G."/>
            <person name="Marquand E."/>
            <person name="Bret-Mestries E."/>
            <person name="Morien E."/>
            <person name="Nambeesan S."/>
            <person name="Nguyen T."/>
            <person name="Pegot-Espagnet P."/>
            <person name="Pouilly N."/>
            <person name="Raftis F."/>
            <person name="Sallet E."/>
            <person name="Schiex T."/>
            <person name="Thomas J."/>
            <person name="Vandecasteele C."/>
            <person name="Vares D."/>
            <person name="Vear F."/>
            <person name="Vautrin S."/>
            <person name="Crespi M."/>
            <person name="Mangin B."/>
            <person name="Burke J.M."/>
            <person name="Salse J."/>
            <person name="Munos S."/>
            <person name="Vincourt P."/>
            <person name="Rieseberg L.H."/>
            <person name="Langlade N.B."/>
        </authorList>
    </citation>
    <scope>NUCLEOTIDE SEQUENCE [LARGE SCALE GENOMIC DNA]</scope>
    <source>
        <strain evidence="5">cv. SF193</strain>
        <tissue evidence="3">Leaves</tissue>
    </source>
</reference>
<evidence type="ECO:0000313" key="3">
    <source>
        <dbReference type="EMBL" id="KAF5792439.1"/>
    </source>
</evidence>
<proteinExistence type="predicted"/>